<comment type="similarity">
    <text evidence="1">Belongs to the short-chain dehydrogenases/reductases (SDR) family.</text>
</comment>
<dbReference type="Pfam" id="PF00106">
    <property type="entry name" value="adh_short"/>
    <property type="match status" value="1"/>
</dbReference>
<comment type="caution">
    <text evidence="3">The sequence shown here is derived from an EMBL/GenBank/DDBJ whole genome shotgun (WGS) entry which is preliminary data.</text>
</comment>
<evidence type="ECO:0000313" key="3">
    <source>
        <dbReference type="EMBL" id="OXR40122.1"/>
    </source>
</evidence>
<dbReference type="EMBL" id="NGAF01000040">
    <property type="protein sequence ID" value="OXR40122.1"/>
    <property type="molecule type" value="Genomic_DNA"/>
</dbReference>
<protein>
    <submittedName>
        <fullName evidence="3">3-alpha-hydroxysteroid dehydrogenase/carbonyl reductase</fullName>
        <ecNumber evidence="3">1.1.1.50</ecNumber>
    </submittedName>
</protein>
<evidence type="ECO:0000256" key="1">
    <source>
        <dbReference type="ARBA" id="ARBA00006484"/>
    </source>
</evidence>
<sequence length="283" mass="29816">MGVYVVTGSASGMGRAVADKLRRDGNTVVGVDLRDAEVVADLSTAEGRRAAVDGVLAVVDGHLDGAVMAAGVGPAPGTERPRLIYEVNYRGVIELLQGWRPLLAAATDAKVVVFGSNATTTTPAVPGRAIRALLAGDTDKALRAVRIFGQNAPSFAYAASKIAVSRWVRRQAVTAAWAGEGIRLNVLAPGAILTPLLEKQLATPREAAAIRQFPVPIGGFGDAGDLADWVLFMLSDAARFLCGSVVFVDGGSDAYFRADDWPRAVPVRKIAGYLRRFRGFSAR</sequence>
<dbReference type="InterPro" id="IPR002347">
    <property type="entry name" value="SDR_fam"/>
</dbReference>
<evidence type="ECO:0000313" key="4">
    <source>
        <dbReference type="Proteomes" id="UP000215506"/>
    </source>
</evidence>
<dbReference type="PANTHER" id="PTHR24321:SF8">
    <property type="entry name" value="ESTRADIOL 17-BETA-DEHYDROGENASE 8-RELATED"/>
    <property type="match status" value="1"/>
</dbReference>
<dbReference type="EC" id="1.1.1.50" evidence="3"/>
<dbReference type="InterPro" id="IPR036291">
    <property type="entry name" value="NAD(P)-bd_dom_sf"/>
</dbReference>
<gene>
    <name evidence="3" type="primary">hsdA_4</name>
    <name evidence="3" type="ORF">B7C42_07786</name>
</gene>
<dbReference type="PRINTS" id="PR00081">
    <property type="entry name" value="GDHRDH"/>
</dbReference>
<dbReference type="RefSeq" id="WP_039778621.1">
    <property type="nucleotide sequence ID" value="NZ_JAAXOR010000001.1"/>
</dbReference>
<dbReference type="AlphaFoldDB" id="A0A231GU58"/>
<proteinExistence type="inferred from homology"/>
<evidence type="ECO:0000256" key="2">
    <source>
        <dbReference type="ARBA" id="ARBA00023002"/>
    </source>
</evidence>
<name>A0A231GU58_9NOCA</name>
<keyword evidence="2 3" id="KW-0560">Oxidoreductase</keyword>
<dbReference type="Proteomes" id="UP000215506">
    <property type="component" value="Unassembled WGS sequence"/>
</dbReference>
<reference evidence="3 4" key="1">
    <citation type="submission" date="2017-07" db="EMBL/GenBank/DDBJ databases">
        <title>First draft Genome Sequence of Nocardia cerradoensis isolated from human infection.</title>
        <authorList>
            <person name="Carrasco G."/>
        </authorList>
    </citation>
    <scope>NUCLEOTIDE SEQUENCE [LARGE SCALE GENOMIC DNA]</scope>
    <source>
        <strain evidence="3 4">CNM20130759</strain>
    </source>
</reference>
<organism evidence="3 4">
    <name type="scientific">Nocardia cerradoensis</name>
    <dbReference type="NCBI Taxonomy" id="85688"/>
    <lineage>
        <taxon>Bacteria</taxon>
        <taxon>Bacillati</taxon>
        <taxon>Actinomycetota</taxon>
        <taxon>Actinomycetes</taxon>
        <taxon>Mycobacteriales</taxon>
        <taxon>Nocardiaceae</taxon>
        <taxon>Nocardia</taxon>
    </lineage>
</organism>
<dbReference type="Pfam" id="PF13561">
    <property type="entry name" value="adh_short_C2"/>
    <property type="match status" value="1"/>
</dbReference>
<keyword evidence="4" id="KW-1185">Reference proteome</keyword>
<accession>A0A231GU58</accession>
<dbReference type="Gene3D" id="3.40.50.720">
    <property type="entry name" value="NAD(P)-binding Rossmann-like Domain"/>
    <property type="match status" value="1"/>
</dbReference>
<dbReference type="SUPFAM" id="SSF51735">
    <property type="entry name" value="NAD(P)-binding Rossmann-fold domains"/>
    <property type="match status" value="1"/>
</dbReference>
<dbReference type="PANTHER" id="PTHR24321">
    <property type="entry name" value="DEHYDROGENASES, SHORT CHAIN"/>
    <property type="match status" value="1"/>
</dbReference>
<dbReference type="GO" id="GO:0140169">
    <property type="term" value="F:3-alpha-hydroxysteroid 3-dehydrogenase [NAD(P)+] activity"/>
    <property type="evidence" value="ECO:0007669"/>
    <property type="project" value="UniProtKB-EC"/>
</dbReference>